<feature type="domain" description="Ketoreductase" evidence="4">
    <location>
        <begin position="6"/>
        <end position="175"/>
    </location>
</feature>
<dbReference type="Gene3D" id="3.40.50.720">
    <property type="entry name" value="NAD(P)-binding Rossmann-like Domain"/>
    <property type="match status" value="1"/>
</dbReference>
<evidence type="ECO:0000256" key="1">
    <source>
        <dbReference type="ARBA" id="ARBA00006484"/>
    </source>
</evidence>
<dbReference type="PRINTS" id="PR00080">
    <property type="entry name" value="SDRFAMILY"/>
</dbReference>
<dbReference type="SMART" id="SM00822">
    <property type="entry name" value="PKS_KR"/>
    <property type="match status" value="1"/>
</dbReference>
<evidence type="ECO:0000256" key="2">
    <source>
        <dbReference type="ARBA" id="ARBA00023002"/>
    </source>
</evidence>
<reference evidence="6" key="1">
    <citation type="submission" date="2016-10" db="EMBL/GenBank/DDBJ databases">
        <authorList>
            <person name="Varghese N."/>
            <person name="Submissions S."/>
        </authorList>
    </citation>
    <scope>NUCLEOTIDE SEQUENCE [LARGE SCALE GENOMIC DNA]</scope>
    <source>
        <strain evidence="6">DSM 17875</strain>
    </source>
</reference>
<dbReference type="Pfam" id="PF00106">
    <property type="entry name" value="adh_short"/>
    <property type="match status" value="1"/>
</dbReference>
<evidence type="ECO:0000259" key="4">
    <source>
        <dbReference type="SMART" id="SM00822"/>
    </source>
</evidence>
<dbReference type="InterPro" id="IPR002347">
    <property type="entry name" value="SDR_fam"/>
</dbReference>
<name>A0A1H2FX41_9PSED</name>
<dbReference type="Proteomes" id="UP000243232">
    <property type="component" value="Chromosome I"/>
</dbReference>
<dbReference type="PROSITE" id="PS00061">
    <property type="entry name" value="ADH_SHORT"/>
    <property type="match status" value="1"/>
</dbReference>
<dbReference type="OrthoDB" id="9810734at2"/>
<evidence type="ECO:0000313" key="6">
    <source>
        <dbReference type="Proteomes" id="UP000243232"/>
    </source>
</evidence>
<dbReference type="PANTHER" id="PTHR44196">
    <property type="entry name" value="DEHYDROGENASE/REDUCTASE SDR FAMILY MEMBER 7B"/>
    <property type="match status" value="1"/>
</dbReference>
<keyword evidence="2" id="KW-0560">Oxidoreductase</keyword>
<keyword evidence="6" id="KW-1185">Reference proteome</keyword>
<dbReference type="EMBL" id="LT629785">
    <property type="protein sequence ID" value="SDU11820.1"/>
    <property type="molecule type" value="Genomic_DNA"/>
</dbReference>
<dbReference type="GO" id="GO:0016020">
    <property type="term" value="C:membrane"/>
    <property type="evidence" value="ECO:0007669"/>
    <property type="project" value="TreeGrafter"/>
</dbReference>
<dbReference type="AlphaFoldDB" id="A0A1H2FX41"/>
<accession>A0A1H2FX41</accession>
<organism evidence="5 6">
    <name type="scientific">Pseudomonas pohangensis</name>
    <dbReference type="NCBI Taxonomy" id="364197"/>
    <lineage>
        <taxon>Bacteria</taxon>
        <taxon>Pseudomonadati</taxon>
        <taxon>Pseudomonadota</taxon>
        <taxon>Gammaproteobacteria</taxon>
        <taxon>Pseudomonadales</taxon>
        <taxon>Pseudomonadaceae</taxon>
        <taxon>Pseudomonas</taxon>
    </lineage>
</organism>
<dbReference type="PRINTS" id="PR00081">
    <property type="entry name" value="GDHRDH"/>
</dbReference>
<dbReference type="InterPro" id="IPR036291">
    <property type="entry name" value="NAD(P)-bd_dom_sf"/>
</dbReference>
<dbReference type="InterPro" id="IPR020904">
    <property type="entry name" value="Sc_DH/Rdtase_CS"/>
</dbReference>
<sequence>MQTTRHSVLITGGASGIGLAIAGKFHQAGNQVILVGRSETALAAACKLLPGAQSCVADVSSGADRARLVSLYPQVTILVNNAGIQFNDAIAQASEADIERELNVNFLAPVLLAKAFIPGLSQHPAAAIINVSSGLALVPKEDAAIYCASKAALHSFSKTLRWQLEATSIRVFEVLPPLVETAMTAGRGKGKITPAQLADEFWEGFKNDRMEMLIGKAKLLFWINRLAPRLAEKILRPGV</sequence>
<protein>
    <submittedName>
        <fullName evidence="5">Uncharacterized oxidoreductase</fullName>
    </submittedName>
</protein>
<dbReference type="GO" id="GO:0016491">
    <property type="term" value="F:oxidoreductase activity"/>
    <property type="evidence" value="ECO:0007669"/>
    <property type="project" value="UniProtKB-KW"/>
</dbReference>
<proteinExistence type="inferred from homology"/>
<comment type="similarity">
    <text evidence="1 3">Belongs to the short-chain dehydrogenases/reductases (SDR) family.</text>
</comment>
<evidence type="ECO:0000313" key="5">
    <source>
        <dbReference type="EMBL" id="SDU11820.1"/>
    </source>
</evidence>
<dbReference type="STRING" id="364197.SAMN05216296_1875"/>
<dbReference type="InterPro" id="IPR057326">
    <property type="entry name" value="KR_dom"/>
</dbReference>
<dbReference type="SUPFAM" id="SSF51735">
    <property type="entry name" value="NAD(P)-binding Rossmann-fold domains"/>
    <property type="match status" value="1"/>
</dbReference>
<evidence type="ECO:0000256" key="3">
    <source>
        <dbReference type="RuleBase" id="RU000363"/>
    </source>
</evidence>
<dbReference type="PANTHER" id="PTHR44196:SF1">
    <property type="entry name" value="DEHYDROGENASE_REDUCTASE SDR FAMILY MEMBER 7B"/>
    <property type="match status" value="1"/>
</dbReference>
<gene>
    <name evidence="5" type="ORF">SAMN05216296_1875</name>
</gene>
<dbReference type="RefSeq" id="WP_090194432.1">
    <property type="nucleotide sequence ID" value="NZ_LT629785.1"/>
</dbReference>